<accession>A0ABN8DMS9</accession>
<comment type="caution">
    <text evidence="4">The sequence shown here is derived from an EMBL/GenBank/DDBJ whole genome shotgun (WGS) entry which is preliminary data.</text>
</comment>
<evidence type="ECO:0000259" key="3">
    <source>
        <dbReference type="Pfam" id="PF08525"/>
    </source>
</evidence>
<evidence type="ECO:0008006" key="6">
    <source>
        <dbReference type="Google" id="ProtNLM"/>
    </source>
</evidence>
<name>A0ABN8DMS9_9VIBR</name>
<evidence type="ECO:0000313" key="5">
    <source>
        <dbReference type="Proteomes" id="UP000838672"/>
    </source>
</evidence>
<evidence type="ECO:0000313" key="4">
    <source>
        <dbReference type="EMBL" id="CAH0532434.1"/>
    </source>
</evidence>
<keyword evidence="1" id="KW-1133">Transmembrane helix</keyword>
<feature type="domain" description="Opacity-associated protein A LysM-like" evidence="2">
    <location>
        <begin position="128"/>
        <end position="211"/>
    </location>
</feature>
<dbReference type="Proteomes" id="UP000838672">
    <property type="component" value="Unassembled WGS sequence"/>
</dbReference>
<dbReference type="Pfam" id="PF08525">
    <property type="entry name" value="OapA_N"/>
    <property type="match status" value="1"/>
</dbReference>
<organism evidence="4 5">
    <name type="scientific">Vibrio stylophorae</name>
    <dbReference type="NCBI Taxonomy" id="659351"/>
    <lineage>
        <taxon>Bacteria</taxon>
        <taxon>Pseudomonadati</taxon>
        <taxon>Pseudomonadota</taxon>
        <taxon>Gammaproteobacteria</taxon>
        <taxon>Vibrionales</taxon>
        <taxon>Vibrionaceae</taxon>
        <taxon>Vibrio</taxon>
    </lineage>
</organism>
<dbReference type="InterPro" id="IPR007340">
    <property type="entry name" value="LysM_Opacity-associatedA"/>
</dbReference>
<reference evidence="4" key="1">
    <citation type="submission" date="2021-11" db="EMBL/GenBank/DDBJ databases">
        <authorList>
            <person name="Rodrigo-Torres L."/>
            <person name="Arahal R. D."/>
            <person name="Lucena T."/>
        </authorList>
    </citation>
    <scope>NUCLEOTIDE SEQUENCE</scope>
    <source>
        <strain evidence="4">CECT 7929</strain>
    </source>
</reference>
<feature type="transmembrane region" description="Helical" evidence="1">
    <location>
        <begin position="62"/>
        <end position="83"/>
    </location>
</feature>
<gene>
    <name evidence="4" type="ORF">VST7929_00263</name>
</gene>
<dbReference type="Gene3D" id="3.10.450.350">
    <property type="match status" value="1"/>
</dbReference>
<proteinExistence type="predicted"/>
<dbReference type="RefSeq" id="WP_237464324.1">
    <property type="nucleotide sequence ID" value="NZ_CAKLDI010000001.1"/>
</dbReference>
<keyword evidence="5" id="KW-1185">Reference proteome</keyword>
<evidence type="ECO:0000259" key="2">
    <source>
        <dbReference type="Pfam" id="PF04225"/>
    </source>
</evidence>
<evidence type="ECO:0000256" key="1">
    <source>
        <dbReference type="SAM" id="Phobius"/>
    </source>
</evidence>
<dbReference type="Pfam" id="PF04225">
    <property type="entry name" value="LysM_OapA"/>
    <property type="match status" value="1"/>
</dbReference>
<dbReference type="EMBL" id="CAKLDI010000001">
    <property type="protein sequence ID" value="CAH0532434.1"/>
    <property type="molecule type" value="Genomic_DNA"/>
</dbReference>
<keyword evidence="1" id="KW-0472">Membrane</keyword>
<dbReference type="InterPro" id="IPR013731">
    <property type="entry name" value="OapA_N"/>
</dbReference>
<feature type="domain" description="Opacity-associated protein A-like N-terminal" evidence="3">
    <location>
        <begin position="52"/>
        <end position="79"/>
    </location>
</feature>
<keyword evidence="1" id="KW-0812">Transmembrane</keyword>
<protein>
    <recommendedName>
        <fullName evidence="6">Cell envelope opacity-associated protein A</fullName>
    </recommendedName>
</protein>
<sequence>MGQAKRRAPRPTSQKRQIQFQLPRVDWQGHWQRIKQRCQQGVQQCTQRVKPLWYRLPKPHRIAILCILPIVILVSLLPSSPAVPEPKHAKPARQSIAMDPARLEAESAAVPVEDVVPQEAIKPLVQTQWQRYQIQSGDTMAKVFREHNLAETDLYAIAKIEGAQTILGEIQPGQWIRYKQKQNGELDALQIESDKPILFVRLSNGSFARAKD</sequence>